<dbReference type="KEGG" id="bpm:BURPS1710b_2171"/>
<dbReference type="EMBL" id="CP000124">
    <property type="protein sequence ID" value="ABA48107.1"/>
    <property type="molecule type" value="Genomic_DNA"/>
</dbReference>
<keyword evidence="1" id="KW-0449">Lipoprotein</keyword>
<organism evidence="1 2">
    <name type="scientific">Burkholderia pseudomallei (strain 1710b)</name>
    <dbReference type="NCBI Taxonomy" id="320372"/>
    <lineage>
        <taxon>Bacteria</taxon>
        <taxon>Pseudomonadati</taxon>
        <taxon>Pseudomonadota</taxon>
        <taxon>Betaproteobacteria</taxon>
        <taxon>Burkholderiales</taxon>
        <taxon>Burkholderiaceae</taxon>
        <taxon>Burkholderia</taxon>
        <taxon>pseudomallei group</taxon>
    </lineage>
</organism>
<dbReference type="EnsemblBacteria" id="ABA48107">
    <property type="protein sequence ID" value="ABA48107"/>
    <property type="gene ID" value="BURPS1710b_2171"/>
</dbReference>
<gene>
    <name evidence="1" type="ordered locus">BURPS1710b_2171</name>
</gene>
<dbReference type="HOGENOM" id="CLU_1727900_0_0_4"/>
<reference evidence="1 2" key="1">
    <citation type="submission" date="2005-09" db="EMBL/GenBank/DDBJ databases">
        <authorList>
            <person name="Woods D.E."/>
            <person name="Nierman W.C."/>
        </authorList>
    </citation>
    <scope>NUCLEOTIDE SEQUENCE [LARGE SCALE GENOMIC DNA]</scope>
    <source>
        <strain evidence="1 2">1710b</strain>
    </source>
</reference>
<evidence type="ECO:0000313" key="1">
    <source>
        <dbReference type="EMBL" id="ABA48107.1"/>
    </source>
</evidence>
<name>Q3JS87_BURP1</name>
<dbReference type="Proteomes" id="UP000002700">
    <property type="component" value="Chromosome I"/>
</dbReference>
<dbReference type="AlphaFoldDB" id="Q3JS87"/>
<evidence type="ECO:0000313" key="2">
    <source>
        <dbReference type="Proteomes" id="UP000002700"/>
    </source>
</evidence>
<proteinExistence type="predicted"/>
<sequence>MELRRHRPVHRPRPLDVWERDAGPAHLREPERCHEQGAWRHQADRQLSGFLPAHNLDVQLGTKLRTGKYGSQNVVTGAAVGRSPAFFSSGPNGAGGQTLDTSLQPGTGSTTSTAFVQKALYSRLSGLHRLRAVRGKTGSPQASTANCETNS</sequence>
<accession>Q3JS87</accession>
<protein>
    <submittedName>
        <fullName evidence="1">Putative lipoprotein</fullName>
    </submittedName>
</protein>